<dbReference type="AlphaFoldDB" id="A0A1F5NTE2"/>
<evidence type="ECO:0000313" key="2">
    <source>
        <dbReference type="Proteomes" id="UP000178892"/>
    </source>
</evidence>
<accession>A0A1F5NTE2</accession>
<name>A0A1F5NTE2_9BACT</name>
<protein>
    <recommendedName>
        <fullName evidence="3">DDH domain-containing protein</fullName>
    </recommendedName>
</protein>
<dbReference type="InterPro" id="IPR051319">
    <property type="entry name" value="Oligoribo/pAp-PDE_c-di-AMP_PDE"/>
</dbReference>
<evidence type="ECO:0008006" key="3">
    <source>
        <dbReference type="Google" id="ProtNLM"/>
    </source>
</evidence>
<evidence type="ECO:0000313" key="1">
    <source>
        <dbReference type="EMBL" id="OGE80802.1"/>
    </source>
</evidence>
<dbReference type="PANTHER" id="PTHR47618:SF1">
    <property type="entry name" value="BIFUNCTIONAL OLIGORIBONUCLEASE AND PAP PHOSPHATASE NRNA"/>
    <property type="match status" value="1"/>
</dbReference>
<proteinExistence type="predicted"/>
<dbReference type="PANTHER" id="PTHR47618">
    <property type="entry name" value="BIFUNCTIONAL OLIGORIBONUCLEASE AND PAP PHOSPHATASE NRNA"/>
    <property type="match status" value="1"/>
</dbReference>
<dbReference type="Proteomes" id="UP000178892">
    <property type="component" value="Unassembled WGS sequence"/>
</dbReference>
<gene>
    <name evidence="1" type="ORF">A2720_04560</name>
</gene>
<dbReference type="InterPro" id="IPR038763">
    <property type="entry name" value="DHH_sf"/>
</dbReference>
<comment type="caution">
    <text evidence="1">The sequence shown here is derived from an EMBL/GenBank/DDBJ whole genome shotgun (WGS) entry which is preliminary data.</text>
</comment>
<dbReference type="STRING" id="1817825.A2720_04560"/>
<dbReference type="Gene3D" id="3.90.1640.10">
    <property type="entry name" value="inorganic pyrophosphatase (n-terminal core)"/>
    <property type="match status" value="2"/>
</dbReference>
<organism evidence="1 2">
    <name type="scientific">Candidatus Doudnabacteria bacterium RIFCSPHIGHO2_01_FULL_46_24</name>
    <dbReference type="NCBI Taxonomy" id="1817825"/>
    <lineage>
        <taxon>Bacteria</taxon>
        <taxon>Candidatus Doudnaibacteriota</taxon>
    </lineage>
</organism>
<dbReference type="SUPFAM" id="SSF64182">
    <property type="entry name" value="DHH phosphoesterases"/>
    <property type="match status" value="1"/>
</dbReference>
<dbReference type="EMBL" id="MFEL01000018">
    <property type="protein sequence ID" value="OGE80802.1"/>
    <property type="molecule type" value="Genomic_DNA"/>
</dbReference>
<sequence>MQAEELNPIADKLNKANSILILTPPQASGDDLSAALALRTFLRKLEKEVVLISPGPPNAKFDFLTGFEEVKDHLSIAKSFVIDLSTKASEIDELSYKKEPERLSIYVKPKKGQFSDKDVSFRSSNFPFDLIVSIGVFSLENLGEFYIQNSDLFFETPIINIDRSAQNESYGSYNLIDLSATSNSEIMLDLISVFESSLLDQSIATALLTGIIAETNSFQHVRTTPAAFLKASNLISLGADQPQIMSRLYKSKSMGFLKLWGRVLARLKQDPQLSLVYSMIVASDVDKAEATAEDVGMVIKEMTLQLSFAKTFFFMVERGDKVEIFGQTISPVNLPQAFLEYKPQIQGSAIRFESFQNLNQTESLVLSKLREAIS</sequence>
<reference evidence="1 2" key="1">
    <citation type="journal article" date="2016" name="Nat. Commun.">
        <title>Thousands of microbial genomes shed light on interconnected biogeochemical processes in an aquifer system.</title>
        <authorList>
            <person name="Anantharaman K."/>
            <person name="Brown C.T."/>
            <person name="Hug L.A."/>
            <person name="Sharon I."/>
            <person name="Castelle C.J."/>
            <person name="Probst A.J."/>
            <person name="Thomas B.C."/>
            <person name="Singh A."/>
            <person name="Wilkins M.J."/>
            <person name="Karaoz U."/>
            <person name="Brodie E.L."/>
            <person name="Williams K.H."/>
            <person name="Hubbard S.S."/>
            <person name="Banfield J.F."/>
        </authorList>
    </citation>
    <scope>NUCLEOTIDE SEQUENCE [LARGE SCALE GENOMIC DNA]</scope>
</reference>